<dbReference type="Gene3D" id="2.60.40.1240">
    <property type="match status" value="1"/>
</dbReference>
<comment type="caution">
    <text evidence="4">The sequence shown here is derived from an EMBL/GenBank/DDBJ whole genome shotgun (WGS) entry which is preliminary data.</text>
</comment>
<feature type="region of interest" description="Disordered" evidence="2">
    <location>
        <begin position="48"/>
        <end position="75"/>
    </location>
</feature>
<evidence type="ECO:0000256" key="1">
    <source>
        <dbReference type="ARBA" id="ARBA00022729"/>
    </source>
</evidence>
<dbReference type="EMBL" id="NGMM01000002">
    <property type="protein sequence ID" value="OTP17457.1"/>
    <property type="molecule type" value="Genomic_DNA"/>
</dbReference>
<accession>A0A242K8R6</accession>
<feature type="domain" description="DUF5067" evidence="3">
    <location>
        <begin position="64"/>
        <end position="180"/>
    </location>
</feature>
<dbReference type="InterPro" id="IPR031989">
    <property type="entry name" value="DUF5067"/>
</dbReference>
<keyword evidence="1" id="KW-0732">Signal</keyword>
<gene>
    <name evidence="4" type="ORF">A5888_001595</name>
</gene>
<sequence>MLLHRLTPIMKLKQTHYNRLENIMKKIFGLGLLFSSVFLLAACGSGDDKKDTATSSSSVPVAQVSEESKAAESVADDTTFENDNYKFVIKGTEELSNTMFPEKKILAIEIEYTNKGADATSPWMAFATSIKGIQETDVTEELLSGANGQFPADYKPELVQMGDTDVKSGATVDAVVGFDILYPGSPVKMMDFMETGKFERIVETTE</sequence>
<dbReference type="AlphaFoldDB" id="A0A242K8R6"/>
<evidence type="ECO:0000313" key="4">
    <source>
        <dbReference type="EMBL" id="OTP17457.1"/>
    </source>
</evidence>
<name>A0A242K8R6_9ENTE</name>
<organism evidence="4">
    <name type="scientific">Candidatus Enterococcus clewellii</name>
    <dbReference type="NCBI Taxonomy" id="1834193"/>
    <lineage>
        <taxon>Bacteria</taxon>
        <taxon>Bacillati</taxon>
        <taxon>Bacillota</taxon>
        <taxon>Bacilli</taxon>
        <taxon>Lactobacillales</taxon>
        <taxon>Enterococcaceae</taxon>
        <taxon>Enterococcus</taxon>
    </lineage>
</organism>
<dbReference type="InterPro" id="IPR029050">
    <property type="entry name" value="Immunoprotect_excell_Ig-like"/>
</dbReference>
<evidence type="ECO:0000259" key="3">
    <source>
        <dbReference type="Pfam" id="PF16729"/>
    </source>
</evidence>
<proteinExistence type="predicted"/>
<evidence type="ECO:0000256" key="2">
    <source>
        <dbReference type="SAM" id="MobiDB-lite"/>
    </source>
</evidence>
<reference evidence="4" key="1">
    <citation type="submission" date="2017-05" db="EMBL/GenBank/DDBJ databases">
        <title>The Genome Sequence of Enterococcus sp. 9E7_DIV0242.</title>
        <authorList>
            <consortium name="The Broad Institute Genomics Platform"/>
            <consortium name="The Broad Institute Genomic Center for Infectious Diseases"/>
            <person name="Earl A."/>
            <person name="Manson A."/>
            <person name="Schwartman J."/>
            <person name="Gilmore M."/>
            <person name="Abouelleil A."/>
            <person name="Cao P."/>
            <person name="Chapman S."/>
            <person name="Cusick C."/>
            <person name="Shea T."/>
            <person name="Young S."/>
            <person name="Neafsey D."/>
            <person name="Nusbaum C."/>
            <person name="Birren B."/>
        </authorList>
    </citation>
    <scope>NUCLEOTIDE SEQUENCE [LARGE SCALE GENOMIC DNA]</scope>
    <source>
        <strain evidence="4">9E7_DIV0242</strain>
    </source>
</reference>
<dbReference type="Pfam" id="PF16729">
    <property type="entry name" value="DUF5067"/>
    <property type="match status" value="1"/>
</dbReference>
<protein>
    <recommendedName>
        <fullName evidence="3">DUF5067 domain-containing protein</fullName>
    </recommendedName>
</protein>